<gene>
    <name evidence="1" type="ORF">E2C01_018080</name>
</gene>
<sequence length="106" mass="11835">MEADLPERRRQHFVGSLLYHTQGQVTVFLSGFHFGFHDPHGVIKESFLGVGKTGTRGPVGHSSWTHGGIDAGEQQQHEKTLRDAHDWGYGLVVTGKEMLSLTRNIR</sequence>
<proteinExistence type="predicted"/>
<dbReference type="AlphaFoldDB" id="A0A5B7DVI1"/>
<name>A0A5B7DVI1_PORTR</name>
<evidence type="ECO:0000313" key="1">
    <source>
        <dbReference type="EMBL" id="MPC24986.1"/>
    </source>
</evidence>
<dbReference type="EMBL" id="VSRR010001400">
    <property type="protein sequence ID" value="MPC24986.1"/>
    <property type="molecule type" value="Genomic_DNA"/>
</dbReference>
<evidence type="ECO:0000313" key="2">
    <source>
        <dbReference type="Proteomes" id="UP000324222"/>
    </source>
</evidence>
<keyword evidence="2" id="KW-1185">Reference proteome</keyword>
<dbReference type="Proteomes" id="UP000324222">
    <property type="component" value="Unassembled WGS sequence"/>
</dbReference>
<comment type="caution">
    <text evidence="1">The sequence shown here is derived from an EMBL/GenBank/DDBJ whole genome shotgun (WGS) entry which is preliminary data.</text>
</comment>
<accession>A0A5B7DVI1</accession>
<reference evidence="1 2" key="1">
    <citation type="submission" date="2019-05" db="EMBL/GenBank/DDBJ databases">
        <title>Another draft genome of Portunus trituberculatus and its Hox gene families provides insights of decapod evolution.</title>
        <authorList>
            <person name="Jeong J.-H."/>
            <person name="Song I."/>
            <person name="Kim S."/>
            <person name="Choi T."/>
            <person name="Kim D."/>
            <person name="Ryu S."/>
            <person name="Kim W."/>
        </authorList>
    </citation>
    <scope>NUCLEOTIDE SEQUENCE [LARGE SCALE GENOMIC DNA]</scope>
    <source>
        <tissue evidence="1">Muscle</tissue>
    </source>
</reference>
<organism evidence="1 2">
    <name type="scientific">Portunus trituberculatus</name>
    <name type="common">Swimming crab</name>
    <name type="synonym">Neptunus trituberculatus</name>
    <dbReference type="NCBI Taxonomy" id="210409"/>
    <lineage>
        <taxon>Eukaryota</taxon>
        <taxon>Metazoa</taxon>
        <taxon>Ecdysozoa</taxon>
        <taxon>Arthropoda</taxon>
        <taxon>Crustacea</taxon>
        <taxon>Multicrustacea</taxon>
        <taxon>Malacostraca</taxon>
        <taxon>Eumalacostraca</taxon>
        <taxon>Eucarida</taxon>
        <taxon>Decapoda</taxon>
        <taxon>Pleocyemata</taxon>
        <taxon>Brachyura</taxon>
        <taxon>Eubrachyura</taxon>
        <taxon>Portunoidea</taxon>
        <taxon>Portunidae</taxon>
        <taxon>Portuninae</taxon>
        <taxon>Portunus</taxon>
    </lineage>
</organism>
<protein>
    <submittedName>
        <fullName evidence="1">Uncharacterized protein</fullName>
    </submittedName>
</protein>